<evidence type="ECO:0000256" key="4">
    <source>
        <dbReference type="ARBA" id="ARBA00022729"/>
    </source>
</evidence>
<dbReference type="EMBL" id="CP035494">
    <property type="protein sequence ID" value="QAY58925.1"/>
    <property type="molecule type" value="Genomic_DNA"/>
</dbReference>
<dbReference type="GO" id="GO:0030246">
    <property type="term" value="F:carbohydrate binding"/>
    <property type="evidence" value="ECO:0007669"/>
    <property type="project" value="InterPro"/>
</dbReference>
<dbReference type="Pfam" id="PF02018">
    <property type="entry name" value="CBM_4_9"/>
    <property type="match status" value="2"/>
</dbReference>
<sequence>MIRRLRTALSVLAAAALVAAPFLAPATPAAAASTPVSSVDFEDGTTGTWTQSGNPTLAVVPDPLGGSGQVLSITNRTNSWDGVQSPEGLFTEGTQYTFSARVLVPDVATTAHFIVKADYAWVGDTPVPAGVWTTVTGTYTADDNDSSTYVEVADETADYYLDDIVITAEGASTPPATQAPGTVLVDADFESGLGDWAARAGAGDSSPTVAVVDGGADGTAHAAQVSDRASEGDGIQLDTAGILLAGATYHFDGYVRFAPGADPGRGLTVSMRTVNGGSTAFSNLIQVENASATDWTHVTGDFTVPGYDTAAEIYVEARYNSGNTASFLVDQVRITVPEAAVVDTSLTPLKDSVDFPVGVAVDERETTGAAAQLLLHHFDQITPENHMKVEAWYDADHHFVRSSQATALLDFAQANGLRLYGHVLVWHSQTPEWFFQDDSGRELTSSTADKQILRDRLKTHIFDVAKSIADDYGLYGSATNPMVAWDVVNEVVADQATDDGLRTSRWHDVLGEEYIPLAFEYADEAFNKTYAAPGTDRPVKLFINDYNTEQDRKGAQYEALVKRLLAAGVPVDGVGHQFHVSATTPISSLRAALQRFSGLGLQQEITELDVTITSADQPNLIRQGYYYRDLFDVLRAYQAAAPADEKLFSVTLWGLDDARSWRSEQKPLLFDGDLQAKPAYYGAIGDDAGLPALVNTADVFGGDVLIADGFENDPAWTNLPEHALTDDAGGFQLRWNADHLTALVRTMTVPERIEFSYGDKEFTYQPGGALAGRTVTVEGTSYTVVHLPHSGVTQGSSATFDVRVYAGGALAGAWNTTGATGMLSLLEPLSFVQVPAAHAAPAIDGAIDETWQNAPVVHTSTTVEGSSDGATADVRTLWHDDTLYVLYDVTDPVADNSNSDPWNQDSVELFLDLGNEKAGPYGPNATQIRVTADNKLSFGTGDAAAQQARVLSSATARTATGYIVELAIAMTGQSGGQNDVPLGGENTFHGIDFQVNDGRDGARYAVHTWAEPTGSGYQTTARWGVAQLVAALEPGEPGDQGGSGDTGTGSGDEGTGSGDTGTGSGDTGTGTDTGAGSDEGTGSGDTGNGSETGANAHAWATIDVGSGVVEQGGELTVQVSGLTSGQRIAAVLHSEPLPATGIPAADASGSTAFTLAIPTDFALGAHTLIVSTDGADPIEIPVQVVAAGQLAVTGAQLPLGMLFLGALAIVIGGLLLVTRRRPGRDITSGA</sequence>
<dbReference type="SUPFAM" id="SSF51445">
    <property type="entry name" value="(Trans)glycosidases"/>
    <property type="match status" value="1"/>
</dbReference>
<feature type="chain" id="PRO_5020244795" description="Beta-xylanase" evidence="13">
    <location>
        <begin position="32"/>
        <end position="1230"/>
    </location>
</feature>
<dbReference type="SMART" id="SM00633">
    <property type="entry name" value="Glyco_10"/>
    <property type="match status" value="1"/>
</dbReference>
<evidence type="ECO:0000256" key="6">
    <source>
        <dbReference type="ARBA" id="ARBA00022801"/>
    </source>
</evidence>
<keyword evidence="12" id="KW-0812">Transmembrane</keyword>
<feature type="region of interest" description="Disordered" evidence="11">
    <location>
        <begin position="1033"/>
        <end position="1093"/>
    </location>
</feature>
<evidence type="ECO:0000313" key="15">
    <source>
        <dbReference type="EMBL" id="QAY58925.1"/>
    </source>
</evidence>
<name>A0A4P6EA53_9MICO</name>
<dbReference type="RefSeq" id="WP_129385605.1">
    <property type="nucleotide sequence ID" value="NZ_CP035494.1"/>
</dbReference>
<evidence type="ECO:0000256" key="2">
    <source>
        <dbReference type="ARBA" id="ARBA00007495"/>
    </source>
</evidence>
<protein>
    <recommendedName>
        <fullName evidence="10">Beta-xylanase</fullName>
        <ecNumber evidence="10">3.2.1.8</ecNumber>
    </recommendedName>
</protein>
<evidence type="ECO:0000256" key="13">
    <source>
        <dbReference type="SAM" id="SignalP"/>
    </source>
</evidence>
<keyword evidence="3" id="KW-0858">Xylan degradation</keyword>
<keyword evidence="8 10" id="KW-0326">Glycosidase</keyword>
<keyword evidence="9 10" id="KW-0624">Polysaccharide degradation</keyword>
<dbReference type="Gene3D" id="2.60.120.260">
    <property type="entry name" value="Galactose-binding domain-like"/>
    <property type="match status" value="2"/>
</dbReference>
<dbReference type="KEGG" id="mprt:ET475_02195"/>
<evidence type="ECO:0000256" key="12">
    <source>
        <dbReference type="SAM" id="Phobius"/>
    </source>
</evidence>
<organism evidence="15 16">
    <name type="scientific">Microbacterium protaetiae</name>
    <dbReference type="NCBI Taxonomy" id="2509458"/>
    <lineage>
        <taxon>Bacteria</taxon>
        <taxon>Bacillati</taxon>
        <taxon>Actinomycetota</taxon>
        <taxon>Actinomycetes</taxon>
        <taxon>Micrococcales</taxon>
        <taxon>Microbacteriaceae</taxon>
        <taxon>Microbacterium</taxon>
    </lineage>
</organism>
<dbReference type="Gene3D" id="3.20.20.80">
    <property type="entry name" value="Glycosidases"/>
    <property type="match status" value="1"/>
</dbReference>
<dbReference type="PANTHER" id="PTHR31490">
    <property type="entry name" value="GLYCOSYL HYDROLASE"/>
    <property type="match status" value="1"/>
</dbReference>
<reference evidence="15 16" key="1">
    <citation type="submission" date="2019-01" db="EMBL/GenBank/DDBJ databases">
        <title>Genome sequencing of strain DFW100M-13.</title>
        <authorList>
            <person name="Heo J."/>
            <person name="Kim S.-J."/>
            <person name="Kim J.-S."/>
            <person name="Hong S.-B."/>
            <person name="Kwon S.-W."/>
        </authorList>
    </citation>
    <scope>NUCLEOTIDE SEQUENCE [LARGE SCALE GENOMIC DNA]</scope>
    <source>
        <strain evidence="15 16">DFW100M-13</strain>
    </source>
</reference>
<dbReference type="Pfam" id="PF06452">
    <property type="entry name" value="CBM9_1"/>
    <property type="match status" value="1"/>
</dbReference>
<dbReference type="AlphaFoldDB" id="A0A4P6EA53"/>
<evidence type="ECO:0000259" key="14">
    <source>
        <dbReference type="PROSITE" id="PS51760"/>
    </source>
</evidence>
<feature type="signal peptide" evidence="13">
    <location>
        <begin position="1"/>
        <end position="31"/>
    </location>
</feature>
<dbReference type="Pfam" id="PF00331">
    <property type="entry name" value="Glyco_hydro_10"/>
    <property type="match status" value="1"/>
</dbReference>
<accession>A0A4P6EA53</accession>
<keyword evidence="16" id="KW-1185">Reference proteome</keyword>
<dbReference type="GO" id="GO:0045493">
    <property type="term" value="P:xylan catabolic process"/>
    <property type="evidence" value="ECO:0007669"/>
    <property type="project" value="UniProtKB-KW"/>
</dbReference>
<evidence type="ECO:0000256" key="3">
    <source>
        <dbReference type="ARBA" id="ARBA00022651"/>
    </source>
</evidence>
<evidence type="ECO:0000256" key="1">
    <source>
        <dbReference type="ARBA" id="ARBA00000681"/>
    </source>
</evidence>
<dbReference type="PANTHER" id="PTHR31490:SF88">
    <property type="entry name" value="BETA-XYLANASE"/>
    <property type="match status" value="1"/>
</dbReference>
<dbReference type="SUPFAM" id="SSF49785">
    <property type="entry name" value="Galactose-binding domain-like"/>
    <property type="match status" value="2"/>
</dbReference>
<keyword evidence="4 13" id="KW-0732">Signal</keyword>
<dbReference type="GO" id="GO:0031176">
    <property type="term" value="F:endo-1,4-beta-xylanase activity"/>
    <property type="evidence" value="ECO:0007669"/>
    <property type="project" value="UniProtKB-EC"/>
</dbReference>
<evidence type="ECO:0000256" key="10">
    <source>
        <dbReference type="RuleBase" id="RU361174"/>
    </source>
</evidence>
<dbReference type="Gene3D" id="2.60.40.1190">
    <property type="match status" value="1"/>
</dbReference>
<dbReference type="InterPro" id="IPR008979">
    <property type="entry name" value="Galactose-bd-like_sf"/>
</dbReference>
<keyword evidence="6 10" id="KW-0378">Hydrolase</keyword>
<comment type="similarity">
    <text evidence="2 10">Belongs to the glycosyl hydrolase 10 (cellulase F) family.</text>
</comment>
<dbReference type="PRINTS" id="PR00134">
    <property type="entry name" value="GLHYDRLASE10"/>
</dbReference>
<evidence type="ECO:0000256" key="8">
    <source>
        <dbReference type="ARBA" id="ARBA00023295"/>
    </source>
</evidence>
<dbReference type="EC" id="3.2.1.8" evidence="10"/>
<proteinExistence type="inferred from homology"/>
<gene>
    <name evidence="15" type="ORF">ET475_02195</name>
</gene>
<dbReference type="SUPFAM" id="SSF49344">
    <property type="entry name" value="CBD9-like"/>
    <property type="match status" value="1"/>
</dbReference>
<evidence type="ECO:0000256" key="11">
    <source>
        <dbReference type="SAM" id="MobiDB-lite"/>
    </source>
</evidence>
<feature type="domain" description="GH10" evidence="14">
    <location>
        <begin position="343"/>
        <end position="686"/>
    </location>
</feature>
<dbReference type="InterPro" id="IPR017853">
    <property type="entry name" value="GH"/>
</dbReference>
<dbReference type="InterPro" id="IPR001000">
    <property type="entry name" value="GH10_dom"/>
</dbReference>
<keyword evidence="7 10" id="KW-0119">Carbohydrate metabolism</keyword>
<feature type="compositionally biased region" description="Gly residues" evidence="11">
    <location>
        <begin position="1038"/>
        <end position="1087"/>
    </location>
</feature>
<evidence type="ECO:0000313" key="16">
    <source>
        <dbReference type="Proteomes" id="UP000293995"/>
    </source>
</evidence>
<dbReference type="InterPro" id="IPR018087">
    <property type="entry name" value="Glyco_hydro_5_CS"/>
</dbReference>
<evidence type="ECO:0000256" key="7">
    <source>
        <dbReference type="ARBA" id="ARBA00023277"/>
    </source>
</evidence>
<feature type="transmembrane region" description="Helical" evidence="12">
    <location>
        <begin position="1197"/>
        <end position="1217"/>
    </location>
</feature>
<evidence type="ECO:0000256" key="5">
    <source>
        <dbReference type="ARBA" id="ARBA00022737"/>
    </source>
</evidence>
<keyword evidence="5" id="KW-0677">Repeat</keyword>
<keyword evidence="12" id="KW-1133">Transmembrane helix</keyword>
<comment type="catalytic activity">
    <reaction evidence="1 10">
        <text>Endohydrolysis of (1-&gt;4)-beta-D-xylosidic linkages in xylans.</text>
        <dbReference type="EC" id="3.2.1.8"/>
    </reaction>
</comment>
<dbReference type="InterPro" id="IPR003305">
    <property type="entry name" value="CenC_carb-bd"/>
</dbReference>
<dbReference type="OrthoDB" id="9815836at2"/>
<dbReference type="PROSITE" id="PS51760">
    <property type="entry name" value="GH10_2"/>
    <property type="match status" value="1"/>
</dbReference>
<evidence type="ECO:0000256" key="9">
    <source>
        <dbReference type="ARBA" id="ARBA00023326"/>
    </source>
</evidence>
<dbReference type="InterPro" id="IPR010502">
    <property type="entry name" value="Carb-bd_dom_fam9"/>
</dbReference>
<keyword evidence="12" id="KW-0472">Membrane</keyword>
<dbReference type="InterPro" id="IPR044846">
    <property type="entry name" value="GH10"/>
</dbReference>
<dbReference type="PROSITE" id="PS00659">
    <property type="entry name" value="GLYCOSYL_HYDROL_F5"/>
    <property type="match status" value="1"/>
</dbReference>
<dbReference type="Proteomes" id="UP000293995">
    <property type="component" value="Chromosome"/>
</dbReference>